<reference evidence="2" key="1">
    <citation type="submission" date="2019-08" db="EMBL/GenBank/DDBJ databases">
        <title>Limnoglobus roseus gen. nov., sp. nov., a novel freshwater planctomycete with a giant genome from the family Gemmataceae.</title>
        <authorList>
            <person name="Kulichevskaya I.S."/>
            <person name="Naumoff D.G."/>
            <person name="Miroshnikov K."/>
            <person name="Ivanova A."/>
            <person name="Philippov D.A."/>
            <person name="Hakobyan A."/>
            <person name="Rijpstra I.C."/>
            <person name="Sinninghe Damste J.S."/>
            <person name="Liesack W."/>
            <person name="Dedysh S.N."/>
        </authorList>
    </citation>
    <scope>NUCLEOTIDE SEQUENCE [LARGE SCALE GENOMIC DNA]</scope>
    <source>
        <strain evidence="2">PX52</strain>
    </source>
</reference>
<dbReference type="AlphaFoldDB" id="A0A5C1AE56"/>
<keyword evidence="2" id="KW-1185">Reference proteome</keyword>
<protein>
    <submittedName>
        <fullName evidence="1">Uncharacterized protein</fullName>
    </submittedName>
</protein>
<dbReference type="RefSeq" id="WP_149111256.1">
    <property type="nucleotide sequence ID" value="NZ_CP042425.1"/>
</dbReference>
<evidence type="ECO:0000313" key="2">
    <source>
        <dbReference type="Proteomes" id="UP000324974"/>
    </source>
</evidence>
<proteinExistence type="predicted"/>
<dbReference type="KEGG" id="lrs:PX52LOC_03492"/>
<organism evidence="1 2">
    <name type="scientific">Limnoglobus roseus</name>
    <dbReference type="NCBI Taxonomy" id="2598579"/>
    <lineage>
        <taxon>Bacteria</taxon>
        <taxon>Pseudomonadati</taxon>
        <taxon>Planctomycetota</taxon>
        <taxon>Planctomycetia</taxon>
        <taxon>Gemmatales</taxon>
        <taxon>Gemmataceae</taxon>
        <taxon>Limnoglobus</taxon>
    </lineage>
</organism>
<gene>
    <name evidence="1" type="ORF">PX52LOC_03492</name>
</gene>
<accession>A0A5C1AE56</accession>
<name>A0A5C1AE56_9BACT</name>
<evidence type="ECO:0000313" key="1">
    <source>
        <dbReference type="EMBL" id="QEL16533.1"/>
    </source>
</evidence>
<sequence length="65" mass="7531">MTEKALKGRIRRAAKRYGYKVNYREPDGWTIPLATGITCVSRDHYETYGFLLCLQKLSHLLSPSR</sequence>
<dbReference type="EMBL" id="CP042425">
    <property type="protein sequence ID" value="QEL16533.1"/>
    <property type="molecule type" value="Genomic_DNA"/>
</dbReference>
<dbReference type="Proteomes" id="UP000324974">
    <property type="component" value="Chromosome"/>
</dbReference>